<gene>
    <name evidence="3" type="ORF">ASIM_LOCUS10369</name>
</gene>
<dbReference type="Gene3D" id="3.30.70.330">
    <property type="match status" value="1"/>
</dbReference>
<dbReference type="InterPro" id="IPR035979">
    <property type="entry name" value="RBD_domain_sf"/>
</dbReference>
<keyword evidence="1" id="KW-0694">RNA-binding</keyword>
<dbReference type="Proteomes" id="UP000267096">
    <property type="component" value="Unassembled WGS sequence"/>
</dbReference>
<name>A0A0M3JS79_ANISI</name>
<evidence type="ECO:0000313" key="4">
    <source>
        <dbReference type="Proteomes" id="UP000267096"/>
    </source>
</evidence>
<reference evidence="3 4" key="2">
    <citation type="submission" date="2018-11" db="EMBL/GenBank/DDBJ databases">
        <authorList>
            <consortium name="Pathogen Informatics"/>
        </authorList>
    </citation>
    <scope>NUCLEOTIDE SEQUENCE [LARGE SCALE GENOMIC DNA]</scope>
</reference>
<dbReference type="WBParaSite" id="ASIM_0001081101-mRNA-1">
    <property type="protein sequence ID" value="ASIM_0001081101-mRNA-1"/>
    <property type="gene ID" value="ASIM_0001081101"/>
</dbReference>
<feature type="domain" description="RRM" evidence="2">
    <location>
        <begin position="16"/>
        <end position="94"/>
    </location>
</feature>
<dbReference type="SUPFAM" id="SSF54928">
    <property type="entry name" value="RNA-binding domain, RBD"/>
    <property type="match status" value="1"/>
</dbReference>
<accession>A0A0M3JS79</accession>
<evidence type="ECO:0000313" key="3">
    <source>
        <dbReference type="EMBL" id="VDK42862.1"/>
    </source>
</evidence>
<proteinExistence type="predicted"/>
<dbReference type="GO" id="GO:0003723">
    <property type="term" value="F:RNA binding"/>
    <property type="evidence" value="ECO:0007669"/>
    <property type="project" value="UniProtKB-UniRule"/>
</dbReference>
<organism evidence="5">
    <name type="scientific">Anisakis simplex</name>
    <name type="common">Herring worm</name>
    <dbReference type="NCBI Taxonomy" id="6269"/>
    <lineage>
        <taxon>Eukaryota</taxon>
        <taxon>Metazoa</taxon>
        <taxon>Ecdysozoa</taxon>
        <taxon>Nematoda</taxon>
        <taxon>Chromadorea</taxon>
        <taxon>Rhabditida</taxon>
        <taxon>Spirurina</taxon>
        <taxon>Ascaridomorpha</taxon>
        <taxon>Ascaridoidea</taxon>
        <taxon>Anisakidae</taxon>
        <taxon>Anisakis</taxon>
        <taxon>Anisakis simplex complex</taxon>
    </lineage>
</organism>
<sequence length="131" mass="15366">MGSRRRSHNRYDDDGTTLYVRQVHYAARPDDLRVVFERIGPLRDVYIPLDYYSRESRGFAYIKYEDSRDAERAFKELHGCAILGRRICVEWAEGERKCCKDGNEREGLQSVRSFQTVFEFIVFGGYHVGDV</sequence>
<dbReference type="OrthoDB" id="8093034at2759"/>
<reference evidence="5" key="1">
    <citation type="submission" date="2017-02" db="UniProtKB">
        <authorList>
            <consortium name="WormBaseParasite"/>
        </authorList>
    </citation>
    <scope>IDENTIFICATION</scope>
</reference>
<dbReference type="EMBL" id="UYRR01030996">
    <property type="protein sequence ID" value="VDK42862.1"/>
    <property type="molecule type" value="Genomic_DNA"/>
</dbReference>
<dbReference type="PROSITE" id="PS50102">
    <property type="entry name" value="RRM"/>
    <property type="match status" value="1"/>
</dbReference>
<dbReference type="AlphaFoldDB" id="A0A0M3JS79"/>
<keyword evidence="4" id="KW-1185">Reference proteome</keyword>
<protein>
    <submittedName>
        <fullName evidence="5">Putative serine/arginine rich splicing factor (inferred by orthology to a S. mansoni protein)</fullName>
    </submittedName>
</protein>
<dbReference type="InterPro" id="IPR012677">
    <property type="entry name" value="Nucleotide-bd_a/b_plait_sf"/>
</dbReference>
<dbReference type="PANTHER" id="PTHR23147">
    <property type="entry name" value="SERINE/ARGININE RICH SPLICING FACTOR"/>
    <property type="match status" value="1"/>
</dbReference>
<dbReference type="Pfam" id="PF00076">
    <property type="entry name" value="RRM_1"/>
    <property type="match status" value="1"/>
</dbReference>
<dbReference type="SMART" id="SM00360">
    <property type="entry name" value="RRM"/>
    <property type="match status" value="1"/>
</dbReference>
<dbReference type="InterPro" id="IPR000504">
    <property type="entry name" value="RRM_dom"/>
</dbReference>
<evidence type="ECO:0000313" key="5">
    <source>
        <dbReference type="WBParaSite" id="ASIM_0001081101-mRNA-1"/>
    </source>
</evidence>
<evidence type="ECO:0000259" key="2">
    <source>
        <dbReference type="PROSITE" id="PS50102"/>
    </source>
</evidence>
<dbReference type="InterPro" id="IPR050907">
    <property type="entry name" value="SRSF"/>
</dbReference>
<evidence type="ECO:0000256" key="1">
    <source>
        <dbReference type="PROSITE-ProRule" id="PRU00176"/>
    </source>
</evidence>